<dbReference type="GO" id="GO:0005789">
    <property type="term" value="C:endoplasmic reticulum membrane"/>
    <property type="evidence" value="ECO:0007669"/>
    <property type="project" value="UniProtKB-SubCell"/>
</dbReference>
<evidence type="ECO:0000313" key="13">
    <source>
        <dbReference type="Proteomes" id="UP001150569"/>
    </source>
</evidence>
<proteinExistence type="inferred from homology"/>
<evidence type="ECO:0000313" key="12">
    <source>
        <dbReference type="EMBL" id="KAJ1917186.1"/>
    </source>
</evidence>
<accession>A0A9W8A314</accession>
<dbReference type="InterPro" id="IPR005606">
    <property type="entry name" value="Sec20"/>
</dbReference>
<keyword evidence="13" id="KW-1185">Reference proteome</keyword>
<evidence type="ECO:0000256" key="7">
    <source>
        <dbReference type="ARBA" id="ARBA00023054"/>
    </source>
</evidence>
<evidence type="ECO:0000256" key="8">
    <source>
        <dbReference type="ARBA" id="ARBA00023136"/>
    </source>
</evidence>
<organism evidence="12 13">
    <name type="scientific">Tieghemiomyces parasiticus</name>
    <dbReference type="NCBI Taxonomy" id="78921"/>
    <lineage>
        <taxon>Eukaryota</taxon>
        <taxon>Fungi</taxon>
        <taxon>Fungi incertae sedis</taxon>
        <taxon>Zoopagomycota</taxon>
        <taxon>Kickxellomycotina</taxon>
        <taxon>Dimargaritomycetes</taxon>
        <taxon>Dimargaritales</taxon>
        <taxon>Dimargaritaceae</taxon>
        <taxon>Tieghemiomyces</taxon>
    </lineage>
</organism>
<reference evidence="12" key="1">
    <citation type="submission" date="2022-07" db="EMBL/GenBank/DDBJ databases">
        <title>Phylogenomic reconstructions and comparative analyses of Kickxellomycotina fungi.</title>
        <authorList>
            <person name="Reynolds N.K."/>
            <person name="Stajich J.E."/>
            <person name="Barry K."/>
            <person name="Grigoriev I.V."/>
            <person name="Crous P."/>
            <person name="Smith M.E."/>
        </authorList>
    </citation>
    <scope>NUCLEOTIDE SEQUENCE</scope>
    <source>
        <strain evidence="12">RSA 861</strain>
    </source>
</reference>
<dbReference type="Pfam" id="PF03908">
    <property type="entry name" value="Sec20"/>
    <property type="match status" value="1"/>
</dbReference>
<keyword evidence="5" id="KW-0931">ER-Golgi transport</keyword>
<evidence type="ECO:0000256" key="9">
    <source>
        <dbReference type="ARBA" id="ARBA00037934"/>
    </source>
</evidence>
<keyword evidence="8 10" id="KW-0472">Membrane</keyword>
<feature type="transmembrane region" description="Helical" evidence="10">
    <location>
        <begin position="213"/>
        <end position="230"/>
    </location>
</feature>
<dbReference type="InterPro" id="IPR056173">
    <property type="entry name" value="Sec20_C"/>
</dbReference>
<dbReference type="GO" id="GO:0006890">
    <property type="term" value="P:retrograde vesicle-mediated transport, Golgi to endoplasmic reticulum"/>
    <property type="evidence" value="ECO:0007669"/>
    <property type="project" value="InterPro"/>
</dbReference>
<dbReference type="Proteomes" id="UP001150569">
    <property type="component" value="Unassembled WGS sequence"/>
</dbReference>
<sequence length="282" mass="31261">MAAPSLTLAERMDFLGQDERELTQLISALTTSITTAAEQQELAAIVRDKHKGIQRTIERLKGHAEEEDREADRQNYLDRLVAHEQHAKNAQRAIRAALIKSKQSLDQRARDERAELLKGATVETVRANELRRRRAAEGNVVLNAASDVTDALRRTTKLMSNEVERSVANTAELEESSRLVGLTLGEHQSLSGLLKSSQTIITKLEQGDWTDRLIMFFGLFVFLAVVVYVLQGRFPGFSILRWLVGLVFRGAASVVRPSSPSAMTETSLLLKTVTETSAPSPV</sequence>
<gene>
    <name evidence="12" type="primary">BNIP1_2</name>
    <name evidence="12" type="ORF">IWQ60_007855</name>
</gene>
<evidence type="ECO:0000259" key="11">
    <source>
        <dbReference type="Pfam" id="PF03908"/>
    </source>
</evidence>
<evidence type="ECO:0000256" key="1">
    <source>
        <dbReference type="ARBA" id="ARBA00004163"/>
    </source>
</evidence>
<name>A0A9W8A314_9FUNG</name>
<evidence type="ECO:0000256" key="2">
    <source>
        <dbReference type="ARBA" id="ARBA00022448"/>
    </source>
</evidence>
<dbReference type="GO" id="GO:0005484">
    <property type="term" value="F:SNAP receptor activity"/>
    <property type="evidence" value="ECO:0007669"/>
    <property type="project" value="InterPro"/>
</dbReference>
<evidence type="ECO:0000256" key="6">
    <source>
        <dbReference type="ARBA" id="ARBA00022989"/>
    </source>
</evidence>
<evidence type="ECO:0000256" key="4">
    <source>
        <dbReference type="ARBA" id="ARBA00022824"/>
    </source>
</evidence>
<feature type="domain" description="Sec20 C-terminal" evidence="11">
    <location>
        <begin position="145"/>
        <end position="233"/>
    </location>
</feature>
<keyword evidence="7" id="KW-0175">Coiled coil</keyword>
<keyword evidence="2" id="KW-0813">Transport</keyword>
<evidence type="ECO:0000256" key="3">
    <source>
        <dbReference type="ARBA" id="ARBA00022692"/>
    </source>
</evidence>
<dbReference type="GO" id="GO:0031201">
    <property type="term" value="C:SNARE complex"/>
    <property type="evidence" value="ECO:0007669"/>
    <property type="project" value="TreeGrafter"/>
</dbReference>
<evidence type="ECO:0000256" key="5">
    <source>
        <dbReference type="ARBA" id="ARBA00022892"/>
    </source>
</evidence>
<comment type="similarity">
    <text evidence="9">Belongs to the SEC20 family.</text>
</comment>
<dbReference type="PANTHER" id="PTHR12825:SF0">
    <property type="entry name" value="VESICLE TRANSPORT PROTEIN SEC20"/>
    <property type="match status" value="1"/>
</dbReference>
<dbReference type="PANTHER" id="PTHR12825">
    <property type="entry name" value="BNIP1-RELATED"/>
    <property type="match status" value="1"/>
</dbReference>
<dbReference type="AlphaFoldDB" id="A0A9W8A314"/>
<keyword evidence="3 10" id="KW-0812">Transmembrane</keyword>
<keyword evidence="6 10" id="KW-1133">Transmembrane helix</keyword>
<keyword evidence="4" id="KW-0256">Endoplasmic reticulum</keyword>
<comment type="subcellular location">
    <subcellularLocation>
        <location evidence="1">Endoplasmic reticulum membrane</location>
        <topology evidence="1">Single-pass type IV membrane protein</topology>
    </subcellularLocation>
</comment>
<evidence type="ECO:0000256" key="10">
    <source>
        <dbReference type="SAM" id="Phobius"/>
    </source>
</evidence>
<dbReference type="OrthoDB" id="46868at2759"/>
<comment type="caution">
    <text evidence="12">The sequence shown here is derived from an EMBL/GenBank/DDBJ whole genome shotgun (WGS) entry which is preliminary data.</text>
</comment>
<dbReference type="EMBL" id="JANBPT010000552">
    <property type="protein sequence ID" value="KAJ1917186.1"/>
    <property type="molecule type" value="Genomic_DNA"/>
</dbReference>
<protein>
    <submittedName>
        <fullName evidence="12">Vesicle transport protein S20</fullName>
    </submittedName>
</protein>